<proteinExistence type="predicted"/>
<evidence type="ECO:0000313" key="1">
    <source>
        <dbReference type="EMBL" id="GGC26160.1"/>
    </source>
</evidence>
<dbReference type="PANTHER" id="PTHR40050:SF1">
    <property type="entry name" value="INNER SPORE COAT PROTEIN H"/>
    <property type="match status" value="1"/>
</dbReference>
<evidence type="ECO:0000313" key="2">
    <source>
        <dbReference type="Proteomes" id="UP000597338"/>
    </source>
</evidence>
<evidence type="ECO:0008006" key="3">
    <source>
        <dbReference type="Google" id="ProtNLM"/>
    </source>
</evidence>
<dbReference type="PROSITE" id="PS51257">
    <property type="entry name" value="PROKAR_LIPOPROTEIN"/>
    <property type="match status" value="1"/>
</dbReference>
<dbReference type="Gene3D" id="2.60.40.3630">
    <property type="match status" value="1"/>
</dbReference>
<dbReference type="Proteomes" id="UP000597338">
    <property type="component" value="Unassembled WGS sequence"/>
</dbReference>
<reference evidence="2" key="1">
    <citation type="journal article" date="2019" name="Int. J. Syst. Evol. Microbiol.">
        <title>The Global Catalogue of Microorganisms (GCM) 10K type strain sequencing project: providing services to taxonomists for standard genome sequencing and annotation.</title>
        <authorList>
            <consortium name="The Broad Institute Genomics Platform"/>
            <consortium name="The Broad Institute Genome Sequencing Center for Infectious Disease"/>
            <person name="Wu L."/>
            <person name="Ma J."/>
        </authorList>
    </citation>
    <scope>NUCLEOTIDE SEQUENCE [LARGE SCALE GENOMIC DNA]</scope>
    <source>
        <strain evidence="2">CGMCC 1.15342</strain>
    </source>
</reference>
<dbReference type="InterPro" id="IPR014867">
    <property type="entry name" value="Spore_coat_CotH_CotH2/3/7"/>
</dbReference>
<dbReference type="EMBL" id="BMIK01000004">
    <property type="protein sequence ID" value="GGC26160.1"/>
    <property type="molecule type" value="Genomic_DNA"/>
</dbReference>
<keyword evidence="2" id="KW-1185">Reference proteome</keyword>
<dbReference type="PANTHER" id="PTHR40050">
    <property type="entry name" value="INNER SPORE COAT PROTEIN H"/>
    <property type="match status" value="1"/>
</dbReference>
<organism evidence="1 2">
    <name type="scientific">Parapedobacter defluvii</name>
    <dbReference type="NCBI Taxonomy" id="2045106"/>
    <lineage>
        <taxon>Bacteria</taxon>
        <taxon>Pseudomonadati</taxon>
        <taxon>Bacteroidota</taxon>
        <taxon>Sphingobacteriia</taxon>
        <taxon>Sphingobacteriales</taxon>
        <taxon>Sphingobacteriaceae</taxon>
        <taxon>Parapedobacter</taxon>
    </lineage>
</organism>
<name>A0ABQ1LQQ8_9SPHI</name>
<comment type="caution">
    <text evidence="1">The sequence shown here is derived from an EMBL/GenBank/DDBJ whole genome shotgun (WGS) entry which is preliminary data.</text>
</comment>
<dbReference type="Pfam" id="PF08757">
    <property type="entry name" value="CotH"/>
    <property type="match status" value="1"/>
</dbReference>
<accession>A0ABQ1LQQ8</accession>
<sequence>MYESDKIMMKNLQFNRLVSWIALSVFSFLFVSCEKEKLAPKIFTDTEIAKLPDKTVFKLGETPDFSGLEVSEVYTDSTRKPTSHYKTEWTGNIFKKGSSNVTVRARDREVTFQITFSDELIETGLPVLYIETENEKAVDSKDEYVNANLIIKKEGETISENSLRIKGRGNATWSYPKKPYKLKLDTKTSILGMEEAKDWVLLANYCDKTLLRTSIAFQLSRLMHFPWTPDDQFVEVVLNGEYLGNYQITEAIEQGSNRIDIPEQGFIFERDGYYEQEPKHFVSALRGYGYSFKNPDPEDDLSDDQWHYIKNYMDEFESVLASETFADPQNGYRRYIDELSFVRWFIFQNILANMDTNVYLIKADMNDSKLSMGPVWDFEWSIGIGWYDGVRPRPADYYVWQSNAFYYDRLLQDPPFKAKVKELWNSISVTADILQHIEETSQLIAKSQELNFKRWDIMNEQVGVGGIPMGSYEKEVECDRQFFINHMNWLAGEISNY</sequence>
<gene>
    <name evidence="1" type="ORF">GCM10011386_17710</name>
</gene>
<protein>
    <recommendedName>
        <fullName evidence="3">CotH protein</fullName>
    </recommendedName>
</protein>